<proteinExistence type="inferred from homology"/>
<dbReference type="GO" id="GO:0005829">
    <property type="term" value="C:cytosol"/>
    <property type="evidence" value="ECO:0007669"/>
    <property type="project" value="TreeGrafter"/>
</dbReference>
<evidence type="ECO:0000313" key="11">
    <source>
        <dbReference type="EMBL" id="CAB4860000.1"/>
    </source>
</evidence>
<dbReference type="Gene3D" id="3.40.50.880">
    <property type="match status" value="1"/>
</dbReference>
<dbReference type="Pfam" id="PF01174">
    <property type="entry name" value="SNO"/>
    <property type="match status" value="1"/>
</dbReference>
<dbReference type="NCBIfam" id="TIGR03800">
    <property type="entry name" value="PLP_synth_Pdx2"/>
    <property type="match status" value="1"/>
</dbReference>
<accession>A0A6J7FWH3</accession>
<comment type="catalytic activity">
    <reaction evidence="7">
        <text>L-glutamine + H2O = L-glutamate + NH4(+)</text>
        <dbReference type="Rhea" id="RHEA:15889"/>
        <dbReference type="ChEBI" id="CHEBI:15377"/>
        <dbReference type="ChEBI" id="CHEBI:28938"/>
        <dbReference type="ChEBI" id="CHEBI:29985"/>
        <dbReference type="ChEBI" id="CHEBI:58359"/>
        <dbReference type="EC" id="3.5.1.2"/>
    </reaction>
</comment>
<dbReference type="PROSITE" id="PS51130">
    <property type="entry name" value="PDXT_SNO_2"/>
    <property type="match status" value="1"/>
</dbReference>
<dbReference type="EMBL" id="CAFAAL010000001">
    <property type="protein sequence ID" value="CAB4791128.1"/>
    <property type="molecule type" value="Genomic_DNA"/>
</dbReference>
<dbReference type="GO" id="GO:0004359">
    <property type="term" value="F:glutaminase activity"/>
    <property type="evidence" value="ECO:0007669"/>
    <property type="project" value="UniProtKB-EC"/>
</dbReference>
<dbReference type="GO" id="GO:0042823">
    <property type="term" value="P:pyridoxal phosphate biosynthetic process"/>
    <property type="evidence" value="ECO:0007669"/>
    <property type="project" value="InterPro"/>
</dbReference>
<evidence type="ECO:0000256" key="7">
    <source>
        <dbReference type="ARBA" id="ARBA00049534"/>
    </source>
</evidence>
<dbReference type="HAMAP" id="MF_01615">
    <property type="entry name" value="PdxT"/>
    <property type="match status" value="1"/>
</dbReference>
<dbReference type="GO" id="GO:0016829">
    <property type="term" value="F:lyase activity"/>
    <property type="evidence" value="ECO:0007669"/>
    <property type="project" value="UniProtKB-KW"/>
</dbReference>
<keyword evidence="6" id="KW-0456">Lyase</keyword>
<dbReference type="PROSITE" id="PS01236">
    <property type="entry name" value="PDXT_SNO_1"/>
    <property type="match status" value="1"/>
</dbReference>
<dbReference type="PANTHER" id="PTHR31559">
    <property type="entry name" value="PYRIDOXAL 5'-PHOSPHATE SYNTHASE SUBUNIT SNO"/>
    <property type="match status" value="1"/>
</dbReference>
<dbReference type="PIRSF" id="PIRSF005639">
    <property type="entry name" value="Glut_amidoT_SNO"/>
    <property type="match status" value="1"/>
</dbReference>
<reference evidence="12" key="1">
    <citation type="submission" date="2020-05" db="EMBL/GenBank/DDBJ databases">
        <authorList>
            <person name="Chiriac C."/>
            <person name="Salcher M."/>
            <person name="Ghai R."/>
            <person name="Kavagutti S V."/>
        </authorList>
    </citation>
    <scope>NUCLEOTIDE SEQUENCE</scope>
</reference>
<dbReference type="InterPro" id="IPR021196">
    <property type="entry name" value="PdxT/SNO_CS"/>
</dbReference>
<dbReference type="EMBL" id="CAFBLJ010000013">
    <property type="protein sequence ID" value="CAB4860000.1"/>
    <property type="molecule type" value="Genomic_DNA"/>
</dbReference>
<keyword evidence="4" id="KW-0663">Pyridoxal phosphate</keyword>
<evidence type="ECO:0000313" key="8">
    <source>
        <dbReference type="EMBL" id="CAB4705334.1"/>
    </source>
</evidence>
<keyword evidence="3" id="KW-0378">Hydrolase</keyword>
<evidence type="ECO:0000256" key="3">
    <source>
        <dbReference type="ARBA" id="ARBA00022801"/>
    </source>
</evidence>
<evidence type="ECO:0000313" key="10">
    <source>
        <dbReference type="EMBL" id="CAB4791128.1"/>
    </source>
</evidence>
<dbReference type="EMBL" id="CAFBMF010000039">
    <property type="protein sequence ID" value="CAB4898414.1"/>
    <property type="molecule type" value="Genomic_DNA"/>
</dbReference>
<dbReference type="EMBL" id="CAFBPS010000002">
    <property type="protein sequence ID" value="CAB5017157.1"/>
    <property type="molecule type" value="Genomic_DNA"/>
</dbReference>
<dbReference type="PROSITE" id="PS51273">
    <property type="entry name" value="GATASE_TYPE_1"/>
    <property type="match status" value="1"/>
</dbReference>
<evidence type="ECO:0000256" key="2">
    <source>
        <dbReference type="ARBA" id="ARBA00012918"/>
    </source>
</evidence>
<dbReference type="GO" id="GO:1903600">
    <property type="term" value="C:glutaminase complex"/>
    <property type="evidence" value="ECO:0007669"/>
    <property type="project" value="TreeGrafter"/>
</dbReference>
<dbReference type="FunFam" id="3.40.50.880:FF:000010">
    <property type="entry name" value="uncharacterized protein LOC100176842 isoform X2"/>
    <property type="match status" value="1"/>
</dbReference>
<evidence type="ECO:0000313" key="12">
    <source>
        <dbReference type="EMBL" id="CAB4898414.1"/>
    </source>
</evidence>
<dbReference type="EC" id="3.5.1.2" evidence="2"/>
<dbReference type="EMBL" id="CAEZZP010000001">
    <property type="protein sequence ID" value="CAB4759618.1"/>
    <property type="molecule type" value="Genomic_DNA"/>
</dbReference>
<sequence length="201" mass="21747">MNARVLVGVLALQGAFDAHVQRLTDLGIESRLVKDVSDLEDLDGIILPGGESTTMSNLLVASGLGVGLSQRLHDGLPVFGTCAGMIMMARTIQGGRPDQISLDAMDIHVRRNGYGRQNDSFEQDISISSLDSPFHALFIRAPIIESIGKDVEVLASIDANPVLVRQAHTLASSFHPELVSDLRVHEIFLSIIHESLTTSKR</sequence>
<dbReference type="InterPro" id="IPR002161">
    <property type="entry name" value="PdxT/SNO"/>
</dbReference>
<evidence type="ECO:0000313" key="9">
    <source>
        <dbReference type="EMBL" id="CAB4759618.1"/>
    </source>
</evidence>
<evidence type="ECO:0000256" key="1">
    <source>
        <dbReference type="ARBA" id="ARBA00008345"/>
    </source>
</evidence>
<name>A0A6J7FWH3_9ZZZZ</name>
<keyword evidence="5" id="KW-0315">Glutamine amidotransferase</keyword>
<dbReference type="EMBL" id="CAEZYH010000001">
    <property type="protein sequence ID" value="CAB4705334.1"/>
    <property type="molecule type" value="Genomic_DNA"/>
</dbReference>
<dbReference type="GO" id="GO:0008614">
    <property type="term" value="P:pyridoxine metabolic process"/>
    <property type="evidence" value="ECO:0007669"/>
    <property type="project" value="TreeGrafter"/>
</dbReference>
<evidence type="ECO:0000313" key="13">
    <source>
        <dbReference type="EMBL" id="CAB5017157.1"/>
    </source>
</evidence>
<comment type="similarity">
    <text evidence="1">Belongs to the glutaminase PdxT/SNO family.</text>
</comment>
<evidence type="ECO:0000256" key="6">
    <source>
        <dbReference type="ARBA" id="ARBA00023239"/>
    </source>
</evidence>
<evidence type="ECO:0000256" key="5">
    <source>
        <dbReference type="ARBA" id="ARBA00022962"/>
    </source>
</evidence>
<gene>
    <name evidence="8" type="ORF">UFOPK2658_00056</name>
    <name evidence="9" type="ORF">UFOPK2880_00017</name>
    <name evidence="10" type="ORF">UFOPK3004_00006</name>
    <name evidence="11" type="ORF">UFOPK3304_00396</name>
    <name evidence="12" type="ORF">UFOPK3494_00805</name>
    <name evidence="13" type="ORF">UFOPK4134_00053</name>
</gene>
<protein>
    <recommendedName>
        <fullName evidence="2">glutaminase</fullName>
        <ecNumber evidence="2">3.5.1.2</ecNumber>
    </recommendedName>
</protein>
<dbReference type="AlphaFoldDB" id="A0A6J7FWH3"/>
<organism evidence="12">
    <name type="scientific">freshwater metagenome</name>
    <dbReference type="NCBI Taxonomy" id="449393"/>
    <lineage>
        <taxon>unclassified sequences</taxon>
        <taxon>metagenomes</taxon>
        <taxon>ecological metagenomes</taxon>
    </lineage>
</organism>
<dbReference type="CDD" id="cd01749">
    <property type="entry name" value="GATase1_PB"/>
    <property type="match status" value="1"/>
</dbReference>
<evidence type="ECO:0000256" key="4">
    <source>
        <dbReference type="ARBA" id="ARBA00022898"/>
    </source>
</evidence>
<dbReference type="SUPFAM" id="SSF52317">
    <property type="entry name" value="Class I glutamine amidotransferase-like"/>
    <property type="match status" value="1"/>
</dbReference>
<dbReference type="PANTHER" id="PTHR31559:SF0">
    <property type="entry name" value="PYRIDOXAL 5'-PHOSPHATE SYNTHASE SUBUNIT SNO1-RELATED"/>
    <property type="match status" value="1"/>
</dbReference>
<dbReference type="InterPro" id="IPR029062">
    <property type="entry name" value="Class_I_gatase-like"/>
</dbReference>